<dbReference type="AlphaFoldDB" id="A0A0E3LQW9"/>
<evidence type="ECO:0000313" key="4">
    <source>
        <dbReference type="Proteomes" id="UP000033079"/>
    </source>
</evidence>
<dbReference type="GO" id="GO:0003677">
    <property type="term" value="F:DNA binding"/>
    <property type="evidence" value="ECO:0007669"/>
    <property type="project" value="InterPro"/>
</dbReference>
<dbReference type="InterPro" id="IPR011011">
    <property type="entry name" value="Znf_FYVE_PHD"/>
</dbReference>
<dbReference type="SUPFAM" id="SSF52980">
    <property type="entry name" value="Restriction endonuclease-like"/>
    <property type="match status" value="1"/>
</dbReference>
<keyword evidence="3" id="KW-0378">Hydrolase</keyword>
<dbReference type="GO" id="GO:0009307">
    <property type="term" value="P:DNA restriction-modification system"/>
    <property type="evidence" value="ECO:0007669"/>
    <property type="project" value="InterPro"/>
</dbReference>
<dbReference type="Gene3D" id="3.40.1350.10">
    <property type="match status" value="1"/>
</dbReference>
<dbReference type="GO" id="GO:0015666">
    <property type="term" value="F:restriction endodeoxyribonuclease activity"/>
    <property type="evidence" value="ECO:0007669"/>
    <property type="project" value="TreeGrafter"/>
</dbReference>
<keyword evidence="1" id="KW-0472">Membrane</keyword>
<feature type="transmembrane region" description="Helical" evidence="1">
    <location>
        <begin position="427"/>
        <end position="445"/>
    </location>
</feature>
<dbReference type="EMBL" id="CP009530">
    <property type="protein sequence ID" value="AKB59001.1"/>
    <property type="molecule type" value="Genomic_DNA"/>
</dbReference>
<organism evidence="3 4">
    <name type="scientific">Methanosarcina barkeri 227</name>
    <dbReference type="NCBI Taxonomy" id="1434106"/>
    <lineage>
        <taxon>Archaea</taxon>
        <taxon>Methanobacteriati</taxon>
        <taxon>Methanobacteriota</taxon>
        <taxon>Stenosarchaea group</taxon>
        <taxon>Methanomicrobia</taxon>
        <taxon>Methanosarcinales</taxon>
        <taxon>Methanosarcinaceae</taxon>
        <taxon>Methanosarcina</taxon>
    </lineage>
</organism>
<protein>
    <submittedName>
        <fullName evidence="3">Restriction endonuclease</fullName>
    </submittedName>
</protein>
<accession>A0A0E3LQW9</accession>
<evidence type="ECO:0000256" key="1">
    <source>
        <dbReference type="SAM" id="Phobius"/>
    </source>
</evidence>
<dbReference type="Pfam" id="PF04471">
    <property type="entry name" value="Mrr_cat"/>
    <property type="match status" value="1"/>
</dbReference>
<keyword evidence="1" id="KW-1133">Transmembrane helix</keyword>
<dbReference type="GeneID" id="24801548"/>
<proteinExistence type="predicted"/>
<dbReference type="InterPro" id="IPR052906">
    <property type="entry name" value="Type_IV_Methyl-Rstrct_Enzyme"/>
</dbReference>
<dbReference type="InterPro" id="IPR011335">
    <property type="entry name" value="Restrct_endonuc-II-like"/>
</dbReference>
<keyword evidence="3" id="KW-0540">Nuclease</keyword>
<evidence type="ECO:0000259" key="2">
    <source>
        <dbReference type="Pfam" id="PF04471"/>
    </source>
</evidence>
<dbReference type="HOGENOM" id="CLU_606365_0_0_2"/>
<keyword evidence="1" id="KW-0812">Transmembrane</keyword>
<reference evidence="3 4" key="1">
    <citation type="submission" date="2014-07" db="EMBL/GenBank/DDBJ databases">
        <title>Methanogenic archaea and the global carbon cycle.</title>
        <authorList>
            <person name="Henriksen J.R."/>
            <person name="Luke J."/>
            <person name="Reinhart S."/>
            <person name="Benedict M.N."/>
            <person name="Youngblut N.D."/>
            <person name="Metcalf M.E."/>
            <person name="Whitaker R.J."/>
            <person name="Metcalf W.W."/>
        </authorList>
    </citation>
    <scope>NUCLEOTIDE SEQUENCE [LARGE SCALE GENOMIC DNA]</scope>
    <source>
        <strain evidence="3 4">227</strain>
    </source>
</reference>
<sequence>MNQELILKNINGFEFEELVADIFRKKGFKNVVVTPRTNDGGKDIIMDEVSPSGEIIKAVVECKHHKTGIGRPVVQKLHSAVSTLEYSGKKKGYIVSSSTFTDTAVDYVEKVNKQSNNLVLELIDGKKLKEIACDLGVNLKNGVIEAISNKSVSYSSESFIKTNTLESNFNNVNNINKDQVSVEGLKTTFHPIYYINYNIDSQCATSVGVIHEESGNEQLIIDGRTGNELKNELENFLLNDINNEKEITNSSCLQDKLDFQKNENELKNQAISEIINSRTKNVTYKGKNNVTYNKKCTPRPKDITIHDCRSLYYPEWTLNIKAKQKNYIVSFLESAGDFITLRNDTKVCQICNHKIEKNRWYCTYCGSIICKKHLKVTRLKKARICTNCSITKSFFGAKKYFESNEELETFNNYYASLPLYKKMWENTYLVFAIVFIIIIGLYFLFLN</sequence>
<dbReference type="RefSeq" id="WP_048121051.1">
    <property type="nucleotide sequence ID" value="NZ_CP009530.1"/>
</dbReference>
<evidence type="ECO:0000313" key="3">
    <source>
        <dbReference type="EMBL" id="AKB59001.1"/>
    </source>
</evidence>
<dbReference type="InterPro" id="IPR007560">
    <property type="entry name" value="Restrct_endonuc_IV_Mrr"/>
</dbReference>
<dbReference type="PANTHER" id="PTHR30015:SF7">
    <property type="entry name" value="TYPE IV METHYL-DIRECTED RESTRICTION ENZYME ECOKMRR"/>
    <property type="match status" value="1"/>
</dbReference>
<dbReference type="InterPro" id="IPR011856">
    <property type="entry name" value="tRNA_endonuc-like_dom_sf"/>
</dbReference>
<dbReference type="Proteomes" id="UP000033079">
    <property type="component" value="Chromosome"/>
</dbReference>
<feature type="domain" description="Restriction endonuclease type IV Mrr" evidence="2">
    <location>
        <begin position="7"/>
        <end position="131"/>
    </location>
</feature>
<keyword evidence="3" id="KW-0255">Endonuclease</keyword>
<dbReference type="KEGG" id="mbar:MSBR2_2485"/>
<dbReference type="PANTHER" id="PTHR30015">
    <property type="entry name" value="MRR RESTRICTION SYSTEM PROTEIN"/>
    <property type="match status" value="1"/>
</dbReference>
<dbReference type="SUPFAM" id="SSF57903">
    <property type="entry name" value="FYVE/PHD zinc finger"/>
    <property type="match status" value="1"/>
</dbReference>
<gene>
    <name evidence="3" type="ORF">MSBR2_2485</name>
</gene>
<name>A0A0E3LQW9_METBA</name>
<dbReference type="REBASE" id="109380">
    <property type="entry name" value="Mba227MrrP"/>
</dbReference>
<dbReference type="PATRIC" id="fig|1434106.5.peg.3198"/>